<reference evidence="6 7" key="1">
    <citation type="submission" date="2017-03" db="EMBL/GenBank/DDBJ databases">
        <authorList>
            <person name="Afonso C.L."/>
            <person name="Miller P.J."/>
            <person name="Scott M.A."/>
            <person name="Spackman E."/>
            <person name="Goraichik I."/>
            <person name="Dimitrov K.M."/>
            <person name="Suarez D.L."/>
            <person name="Swayne D.E."/>
        </authorList>
    </citation>
    <scope>NUCLEOTIDE SEQUENCE [LARGE SCALE GENOMIC DNA]</scope>
    <source>
        <strain evidence="6 7">CECT 7971</strain>
    </source>
</reference>
<dbReference type="InterPro" id="IPR016032">
    <property type="entry name" value="Sig_transdc_resp-reg_C-effctor"/>
</dbReference>
<dbReference type="InterPro" id="IPR051015">
    <property type="entry name" value="EvgA-like"/>
</dbReference>
<keyword evidence="2" id="KW-0238">DNA-binding</keyword>
<dbReference type="Pfam" id="PF00196">
    <property type="entry name" value="GerE"/>
    <property type="match status" value="1"/>
</dbReference>
<dbReference type="PANTHER" id="PTHR45566:SF2">
    <property type="entry name" value="NARL SUBFAMILY"/>
    <property type="match status" value="1"/>
</dbReference>
<dbReference type="GO" id="GO:0003677">
    <property type="term" value="F:DNA binding"/>
    <property type="evidence" value="ECO:0007669"/>
    <property type="project" value="UniProtKB-KW"/>
</dbReference>
<dbReference type="SUPFAM" id="SSF52172">
    <property type="entry name" value="CheY-like"/>
    <property type="match status" value="1"/>
</dbReference>
<dbReference type="GO" id="GO:0006355">
    <property type="term" value="P:regulation of DNA-templated transcription"/>
    <property type="evidence" value="ECO:0007669"/>
    <property type="project" value="InterPro"/>
</dbReference>
<dbReference type="InterPro" id="IPR058245">
    <property type="entry name" value="NreC/VraR/RcsB-like_REC"/>
</dbReference>
<evidence type="ECO:0000313" key="7">
    <source>
        <dbReference type="Proteomes" id="UP000193307"/>
    </source>
</evidence>
<dbReference type="PANTHER" id="PTHR45566">
    <property type="entry name" value="HTH-TYPE TRANSCRIPTIONAL REGULATOR YHJB-RELATED"/>
    <property type="match status" value="1"/>
</dbReference>
<dbReference type="PROSITE" id="PS50110">
    <property type="entry name" value="RESPONSE_REGULATORY"/>
    <property type="match status" value="1"/>
</dbReference>
<organism evidence="6 7">
    <name type="scientific">Pacificibacter marinus</name>
    <dbReference type="NCBI Taxonomy" id="658057"/>
    <lineage>
        <taxon>Bacteria</taxon>
        <taxon>Pseudomonadati</taxon>
        <taxon>Pseudomonadota</taxon>
        <taxon>Alphaproteobacteria</taxon>
        <taxon>Rhodobacterales</taxon>
        <taxon>Roseobacteraceae</taxon>
        <taxon>Pacificibacter</taxon>
    </lineage>
</organism>
<evidence type="ECO:0000259" key="4">
    <source>
        <dbReference type="PROSITE" id="PS50043"/>
    </source>
</evidence>
<gene>
    <name evidence="6" type="primary">degU</name>
    <name evidence="6" type="ORF">PAM7971_00523</name>
</gene>
<evidence type="ECO:0000259" key="5">
    <source>
        <dbReference type="PROSITE" id="PS50110"/>
    </source>
</evidence>
<dbReference type="Gene3D" id="3.40.50.2300">
    <property type="match status" value="1"/>
</dbReference>
<dbReference type="InterPro" id="IPR011006">
    <property type="entry name" value="CheY-like_superfamily"/>
</dbReference>
<dbReference type="SMART" id="SM00421">
    <property type="entry name" value="HTH_LUXR"/>
    <property type="match status" value="1"/>
</dbReference>
<feature type="domain" description="HTH luxR-type" evidence="4">
    <location>
        <begin position="149"/>
        <end position="214"/>
    </location>
</feature>
<dbReference type="Pfam" id="PF00072">
    <property type="entry name" value="Response_reg"/>
    <property type="match status" value="1"/>
</dbReference>
<accession>A0A1Y5RNL1</accession>
<keyword evidence="7" id="KW-1185">Reference proteome</keyword>
<dbReference type="CDD" id="cd17535">
    <property type="entry name" value="REC_NarL-like"/>
    <property type="match status" value="1"/>
</dbReference>
<name>A0A1Y5RNL1_9RHOB</name>
<dbReference type="PROSITE" id="PS50043">
    <property type="entry name" value="HTH_LUXR_2"/>
    <property type="match status" value="1"/>
</dbReference>
<dbReference type="AlphaFoldDB" id="A0A1Y5RNL1"/>
<evidence type="ECO:0000256" key="3">
    <source>
        <dbReference type="PROSITE-ProRule" id="PRU00169"/>
    </source>
</evidence>
<proteinExistence type="predicted"/>
<dbReference type="SUPFAM" id="SSF46894">
    <property type="entry name" value="C-terminal effector domain of the bipartite response regulators"/>
    <property type="match status" value="1"/>
</dbReference>
<dbReference type="GO" id="GO:0000160">
    <property type="term" value="P:phosphorelay signal transduction system"/>
    <property type="evidence" value="ECO:0007669"/>
    <property type="project" value="InterPro"/>
</dbReference>
<dbReference type="CDD" id="cd06170">
    <property type="entry name" value="LuxR_C_like"/>
    <property type="match status" value="1"/>
</dbReference>
<dbReference type="InterPro" id="IPR001789">
    <property type="entry name" value="Sig_transdc_resp-reg_receiver"/>
</dbReference>
<feature type="domain" description="Response regulatory" evidence="5">
    <location>
        <begin position="15"/>
        <end position="132"/>
    </location>
</feature>
<evidence type="ECO:0000256" key="2">
    <source>
        <dbReference type="ARBA" id="ARBA00023125"/>
    </source>
</evidence>
<dbReference type="InterPro" id="IPR000792">
    <property type="entry name" value="Tscrpt_reg_LuxR_C"/>
</dbReference>
<dbReference type="OrthoDB" id="3679796at2"/>
<feature type="modified residue" description="4-aspartylphosphate" evidence="3">
    <location>
        <position position="67"/>
    </location>
</feature>
<dbReference type="STRING" id="658057.SAMN04488032_101127"/>
<dbReference type="RefSeq" id="WP_085847409.1">
    <property type="nucleotide sequence ID" value="NZ_FNZV01000001.1"/>
</dbReference>
<dbReference type="EMBL" id="FWFW01000001">
    <property type="protein sequence ID" value="SLN19071.1"/>
    <property type="molecule type" value="Genomic_DNA"/>
</dbReference>
<sequence length="216" mass="23555">MPLSLENIEINKKISILIADDHSLLADALSVVLSSEPDLVAEVCGTLGTTLELLQHGSSTFDIVMLDISMPGMEGLVSVKRVIDAAQGAAVVVFSGTADDDFVWQAIELGAKGFISKQHPFKSFTTILRLIADGHEFIPLSLSRRGALNSKIQSQIDDRERHILQFVAEGKTNKVIALEMNSTEGAIKMKMRTVCNKLNAKNRTHAVMVARQKCLI</sequence>
<protein>
    <submittedName>
        <fullName evidence="6">Transcriptional regulatory protein DegU</fullName>
    </submittedName>
</protein>
<evidence type="ECO:0000313" key="6">
    <source>
        <dbReference type="EMBL" id="SLN19071.1"/>
    </source>
</evidence>
<dbReference type="Proteomes" id="UP000193307">
    <property type="component" value="Unassembled WGS sequence"/>
</dbReference>
<keyword evidence="1 3" id="KW-0597">Phosphoprotein</keyword>
<dbReference type="SMART" id="SM00448">
    <property type="entry name" value="REC"/>
    <property type="match status" value="1"/>
</dbReference>
<evidence type="ECO:0000256" key="1">
    <source>
        <dbReference type="ARBA" id="ARBA00022553"/>
    </source>
</evidence>